<protein>
    <submittedName>
        <fullName evidence="1">Uncharacterized protein</fullName>
    </submittedName>
</protein>
<evidence type="ECO:0000313" key="1">
    <source>
        <dbReference type="EMBL" id="DAD86838.1"/>
    </source>
</evidence>
<organism evidence="1">
    <name type="scientific">Siphoviridae sp. ct91l7</name>
    <dbReference type="NCBI Taxonomy" id="2826173"/>
    <lineage>
        <taxon>Viruses</taxon>
        <taxon>Duplodnaviria</taxon>
        <taxon>Heunggongvirae</taxon>
        <taxon>Uroviricota</taxon>
        <taxon>Caudoviricetes</taxon>
    </lineage>
</organism>
<dbReference type="EMBL" id="BK015008">
    <property type="protein sequence ID" value="DAD86838.1"/>
    <property type="molecule type" value="Genomic_DNA"/>
</dbReference>
<name>A0A8S5MWW2_9CAUD</name>
<accession>A0A8S5MWW2</accession>
<reference evidence="1" key="1">
    <citation type="journal article" date="2021" name="Proc. Natl. Acad. Sci. U.S.A.">
        <title>A Catalog of Tens of Thousands of Viruses from Human Metagenomes Reveals Hidden Associations with Chronic Diseases.</title>
        <authorList>
            <person name="Tisza M.J."/>
            <person name="Buck C.B."/>
        </authorList>
    </citation>
    <scope>NUCLEOTIDE SEQUENCE</scope>
    <source>
        <strain evidence="1">Ct91l7</strain>
    </source>
</reference>
<sequence>MKKLTRAEFIARAVADRRKDKLRRQKEAYWVRSAHIDAERRKKR</sequence>
<proteinExistence type="predicted"/>